<comment type="caution">
    <text evidence="2">The sequence shown here is derived from an EMBL/GenBank/DDBJ whole genome shotgun (WGS) entry which is preliminary data.</text>
</comment>
<name>A0AAN9E686_CROPI</name>
<reference evidence="2 3" key="1">
    <citation type="submission" date="2024-01" db="EMBL/GenBank/DDBJ databases">
        <title>The genomes of 5 underutilized Papilionoideae crops provide insights into root nodulation and disease resistanc.</title>
        <authorList>
            <person name="Yuan L."/>
        </authorList>
    </citation>
    <scope>NUCLEOTIDE SEQUENCE [LARGE SCALE GENOMIC DNA]</scope>
    <source>
        <strain evidence="2">ZHUSHIDOU_FW_LH</strain>
        <tissue evidence="2">Leaf</tissue>
    </source>
</reference>
<evidence type="ECO:0000313" key="2">
    <source>
        <dbReference type="EMBL" id="KAK7247189.1"/>
    </source>
</evidence>
<gene>
    <name evidence="2" type="ORF">RIF29_42066</name>
</gene>
<sequence length="154" mass="17608">MDPSKITQCLETLWFYSNILTGGSTQTHDNPVVALAPSEITPSIHASNVNEPPKTEEEIEPAERVVEVVECSIMDTQKSEEARKKRKRNRPGEKFGFHNDHGDFYRSGRSSFIHERYEMLALHYESHLPPFEDSVAMKMHIKSWAHAVARSVRS</sequence>
<proteinExistence type="predicted"/>
<protein>
    <submittedName>
        <fullName evidence="2">Uncharacterized protein</fullName>
    </submittedName>
</protein>
<evidence type="ECO:0000256" key="1">
    <source>
        <dbReference type="SAM" id="MobiDB-lite"/>
    </source>
</evidence>
<dbReference type="AlphaFoldDB" id="A0AAN9E686"/>
<dbReference type="Proteomes" id="UP001372338">
    <property type="component" value="Unassembled WGS sequence"/>
</dbReference>
<feature type="region of interest" description="Disordered" evidence="1">
    <location>
        <begin position="76"/>
        <end position="100"/>
    </location>
</feature>
<dbReference type="EMBL" id="JAYWIO010000008">
    <property type="protein sequence ID" value="KAK7247189.1"/>
    <property type="molecule type" value="Genomic_DNA"/>
</dbReference>
<keyword evidence="3" id="KW-1185">Reference proteome</keyword>
<evidence type="ECO:0000313" key="3">
    <source>
        <dbReference type="Proteomes" id="UP001372338"/>
    </source>
</evidence>
<feature type="compositionally biased region" description="Basic and acidic residues" evidence="1">
    <location>
        <begin position="90"/>
        <end position="100"/>
    </location>
</feature>
<accession>A0AAN9E686</accession>
<organism evidence="2 3">
    <name type="scientific">Crotalaria pallida</name>
    <name type="common">Smooth rattlebox</name>
    <name type="synonym">Crotalaria striata</name>
    <dbReference type="NCBI Taxonomy" id="3830"/>
    <lineage>
        <taxon>Eukaryota</taxon>
        <taxon>Viridiplantae</taxon>
        <taxon>Streptophyta</taxon>
        <taxon>Embryophyta</taxon>
        <taxon>Tracheophyta</taxon>
        <taxon>Spermatophyta</taxon>
        <taxon>Magnoliopsida</taxon>
        <taxon>eudicotyledons</taxon>
        <taxon>Gunneridae</taxon>
        <taxon>Pentapetalae</taxon>
        <taxon>rosids</taxon>
        <taxon>fabids</taxon>
        <taxon>Fabales</taxon>
        <taxon>Fabaceae</taxon>
        <taxon>Papilionoideae</taxon>
        <taxon>50 kb inversion clade</taxon>
        <taxon>genistoids sensu lato</taxon>
        <taxon>core genistoids</taxon>
        <taxon>Crotalarieae</taxon>
        <taxon>Crotalaria</taxon>
    </lineage>
</organism>